<feature type="region of interest" description="Disordered" evidence="1">
    <location>
        <begin position="16"/>
        <end position="50"/>
    </location>
</feature>
<keyword evidence="3" id="KW-1185">Reference proteome</keyword>
<dbReference type="Proteomes" id="UP001362999">
    <property type="component" value="Unassembled WGS sequence"/>
</dbReference>
<comment type="caution">
    <text evidence="2">The sequence shown here is derived from an EMBL/GenBank/DDBJ whole genome shotgun (WGS) entry which is preliminary data.</text>
</comment>
<evidence type="ECO:0000313" key="3">
    <source>
        <dbReference type="Proteomes" id="UP001362999"/>
    </source>
</evidence>
<reference evidence="2 3" key="1">
    <citation type="journal article" date="2024" name="J Genomics">
        <title>Draft genome sequencing and assembly of Favolaschia claudopus CIRM-BRFM 2984 isolated from oak limbs.</title>
        <authorList>
            <person name="Navarro D."/>
            <person name="Drula E."/>
            <person name="Chaduli D."/>
            <person name="Cazenave R."/>
            <person name="Ahrendt S."/>
            <person name="Wang J."/>
            <person name="Lipzen A."/>
            <person name="Daum C."/>
            <person name="Barry K."/>
            <person name="Grigoriev I.V."/>
            <person name="Favel A."/>
            <person name="Rosso M.N."/>
            <person name="Martin F."/>
        </authorList>
    </citation>
    <scope>NUCLEOTIDE SEQUENCE [LARGE SCALE GENOMIC DNA]</scope>
    <source>
        <strain evidence="2 3">CIRM-BRFM 2984</strain>
    </source>
</reference>
<feature type="compositionally biased region" description="Basic and acidic residues" evidence="1">
    <location>
        <begin position="37"/>
        <end position="50"/>
    </location>
</feature>
<gene>
    <name evidence="2" type="ORF">R3P38DRAFT_2786397</name>
</gene>
<organism evidence="2 3">
    <name type="scientific">Favolaschia claudopus</name>
    <dbReference type="NCBI Taxonomy" id="2862362"/>
    <lineage>
        <taxon>Eukaryota</taxon>
        <taxon>Fungi</taxon>
        <taxon>Dikarya</taxon>
        <taxon>Basidiomycota</taxon>
        <taxon>Agaricomycotina</taxon>
        <taxon>Agaricomycetes</taxon>
        <taxon>Agaricomycetidae</taxon>
        <taxon>Agaricales</taxon>
        <taxon>Marasmiineae</taxon>
        <taxon>Mycenaceae</taxon>
        <taxon>Favolaschia</taxon>
    </lineage>
</organism>
<feature type="region of interest" description="Disordered" evidence="1">
    <location>
        <begin position="100"/>
        <end position="119"/>
    </location>
</feature>
<protein>
    <submittedName>
        <fullName evidence="2">Uncharacterized protein</fullName>
    </submittedName>
</protein>
<accession>A0AAW0ATN2</accession>
<feature type="compositionally biased region" description="Basic residues" evidence="1">
    <location>
        <begin position="104"/>
        <end position="119"/>
    </location>
</feature>
<sequence length="119" mass="13937">MSRACKNLRIDRLREARRASERRKRMAEAGVGLDDEESRKRELAHTSEERPLLPIESHRKFLHSNTIAPKKDVGAVVDMSSVAQCYRFLWRESQVAADPEKRGRERRYVRKSGTRRRCS</sequence>
<name>A0AAW0ATN2_9AGAR</name>
<dbReference type="AlphaFoldDB" id="A0AAW0ATN2"/>
<evidence type="ECO:0000313" key="2">
    <source>
        <dbReference type="EMBL" id="KAK7016006.1"/>
    </source>
</evidence>
<evidence type="ECO:0000256" key="1">
    <source>
        <dbReference type="SAM" id="MobiDB-lite"/>
    </source>
</evidence>
<proteinExistence type="predicted"/>
<dbReference type="EMBL" id="JAWWNJ010000052">
    <property type="protein sequence ID" value="KAK7016006.1"/>
    <property type="molecule type" value="Genomic_DNA"/>
</dbReference>